<dbReference type="PANTHER" id="PTHR47955:SF15">
    <property type="entry name" value="CYTOCHROME P450 71A2-LIKE"/>
    <property type="match status" value="1"/>
</dbReference>
<evidence type="ECO:0000313" key="7">
    <source>
        <dbReference type="Proteomes" id="UP000823749"/>
    </source>
</evidence>
<name>A0AAV6I376_9ERIC</name>
<reference evidence="6" key="1">
    <citation type="submission" date="2020-08" db="EMBL/GenBank/DDBJ databases">
        <title>Plant Genome Project.</title>
        <authorList>
            <person name="Zhang R.-G."/>
        </authorList>
    </citation>
    <scope>NUCLEOTIDE SEQUENCE</scope>
    <source>
        <strain evidence="6">WSP0</strain>
        <tissue evidence="6">Leaf</tissue>
    </source>
</reference>
<dbReference type="EMBL" id="JACTNZ010000012">
    <property type="protein sequence ID" value="KAG5522991.1"/>
    <property type="molecule type" value="Genomic_DNA"/>
</dbReference>
<evidence type="ECO:0000256" key="1">
    <source>
        <dbReference type="ARBA" id="ARBA00010617"/>
    </source>
</evidence>
<dbReference type="GO" id="GO:0005506">
    <property type="term" value="F:iron ion binding"/>
    <property type="evidence" value="ECO:0007669"/>
    <property type="project" value="InterPro"/>
</dbReference>
<dbReference type="GO" id="GO:0020037">
    <property type="term" value="F:heme binding"/>
    <property type="evidence" value="ECO:0007669"/>
    <property type="project" value="InterPro"/>
</dbReference>
<dbReference type="SUPFAM" id="SSF48264">
    <property type="entry name" value="Cytochrome P450"/>
    <property type="match status" value="1"/>
</dbReference>
<protein>
    <recommendedName>
        <fullName evidence="8">Cytochrome P450</fullName>
    </recommendedName>
</protein>
<keyword evidence="2" id="KW-0349">Heme</keyword>
<keyword evidence="7" id="KW-1185">Reference proteome</keyword>
<organism evidence="6 7">
    <name type="scientific">Rhododendron griersonianum</name>
    <dbReference type="NCBI Taxonomy" id="479676"/>
    <lineage>
        <taxon>Eukaryota</taxon>
        <taxon>Viridiplantae</taxon>
        <taxon>Streptophyta</taxon>
        <taxon>Embryophyta</taxon>
        <taxon>Tracheophyta</taxon>
        <taxon>Spermatophyta</taxon>
        <taxon>Magnoliopsida</taxon>
        <taxon>eudicotyledons</taxon>
        <taxon>Gunneridae</taxon>
        <taxon>Pentapetalae</taxon>
        <taxon>asterids</taxon>
        <taxon>Ericales</taxon>
        <taxon>Ericaceae</taxon>
        <taxon>Ericoideae</taxon>
        <taxon>Rhodoreae</taxon>
        <taxon>Rhododendron</taxon>
    </lineage>
</organism>
<dbReference type="PANTHER" id="PTHR47955">
    <property type="entry name" value="CYTOCHROME P450 FAMILY 71 PROTEIN"/>
    <property type="match status" value="1"/>
</dbReference>
<dbReference type="InterPro" id="IPR001128">
    <property type="entry name" value="Cyt_P450"/>
</dbReference>
<dbReference type="Gene3D" id="1.10.630.10">
    <property type="entry name" value="Cytochrome P450"/>
    <property type="match status" value="1"/>
</dbReference>
<dbReference type="GO" id="GO:0016705">
    <property type="term" value="F:oxidoreductase activity, acting on paired donors, with incorporation or reduction of molecular oxygen"/>
    <property type="evidence" value="ECO:0007669"/>
    <property type="project" value="InterPro"/>
</dbReference>
<keyword evidence="5" id="KW-0408">Iron</keyword>
<evidence type="ECO:0000313" key="6">
    <source>
        <dbReference type="EMBL" id="KAG5522991.1"/>
    </source>
</evidence>
<evidence type="ECO:0000256" key="4">
    <source>
        <dbReference type="ARBA" id="ARBA00023002"/>
    </source>
</evidence>
<accession>A0AAV6I376</accession>
<comment type="caution">
    <text evidence="6">The sequence shown here is derived from an EMBL/GenBank/DDBJ whole genome shotgun (WGS) entry which is preliminary data.</text>
</comment>
<dbReference type="PRINTS" id="PR00463">
    <property type="entry name" value="EP450I"/>
</dbReference>
<evidence type="ECO:0000256" key="2">
    <source>
        <dbReference type="ARBA" id="ARBA00022617"/>
    </source>
</evidence>
<proteinExistence type="inferred from homology"/>
<evidence type="ECO:0000256" key="3">
    <source>
        <dbReference type="ARBA" id="ARBA00022723"/>
    </source>
</evidence>
<evidence type="ECO:0008006" key="8">
    <source>
        <dbReference type="Google" id="ProtNLM"/>
    </source>
</evidence>
<comment type="similarity">
    <text evidence="1">Belongs to the cytochrome P450 family.</text>
</comment>
<evidence type="ECO:0000256" key="5">
    <source>
        <dbReference type="ARBA" id="ARBA00023004"/>
    </source>
</evidence>
<dbReference type="AlphaFoldDB" id="A0AAV6I376"/>
<sequence length="95" mass="10785">MKKLKTEVRLIVQPNQPITKDDLDQMPYLKAVIKETLRLHPPIPILTPRESTKDVQVMGYDIAAGTRVVTNTWAIEQDPSSWDEPELISEDTISS</sequence>
<keyword evidence="3" id="KW-0479">Metal-binding</keyword>
<dbReference type="GO" id="GO:0004497">
    <property type="term" value="F:monooxygenase activity"/>
    <property type="evidence" value="ECO:0007669"/>
    <property type="project" value="InterPro"/>
</dbReference>
<dbReference type="InterPro" id="IPR036396">
    <property type="entry name" value="Cyt_P450_sf"/>
</dbReference>
<dbReference type="InterPro" id="IPR002401">
    <property type="entry name" value="Cyt_P450_E_grp-I"/>
</dbReference>
<keyword evidence="4" id="KW-0560">Oxidoreductase</keyword>
<dbReference type="Proteomes" id="UP000823749">
    <property type="component" value="Chromosome 12"/>
</dbReference>
<gene>
    <name evidence="6" type="ORF">RHGRI_034962</name>
</gene>
<dbReference type="Pfam" id="PF00067">
    <property type="entry name" value="p450"/>
    <property type="match status" value="1"/>
</dbReference>